<reference evidence="1" key="1">
    <citation type="submission" date="2009-08" db="EMBL/GenBank/DDBJ databases">
        <title>Annotation of Salpingoeca rosetta.</title>
        <authorList>
            <consortium name="The Broad Institute Genome Sequencing Platform"/>
            <person name="Russ C."/>
            <person name="Cuomo C."/>
            <person name="Burger G."/>
            <person name="Gray M.W."/>
            <person name="Holland P.W.H."/>
            <person name="King N."/>
            <person name="Lang F.B.F."/>
            <person name="Roger A.J."/>
            <person name="Ruiz-Trillo I."/>
            <person name="Young S.K."/>
            <person name="Zeng Q."/>
            <person name="Gargeya S."/>
            <person name="Alvarado L."/>
            <person name="Berlin A."/>
            <person name="Chapman S.B."/>
            <person name="Chen Z."/>
            <person name="Freedman E."/>
            <person name="Gellesch M."/>
            <person name="Goldberg J."/>
            <person name="Griggs A."/>
            <person name="Gujja S."/>
            <person name="Heilman E."/>
            <person name="Heiman D."/>
            <person name="Howarth C."/>
            <person name="Mehta T."/>
            <person name="Neiman D."/>
            <person name="Pearson M."/>
            <person name="Roberts A."/>
            <person name="Saif S."/>
            <person name="Shea T."/>
            <person name="Shenoy N."/>
            <person name="Sisk P."/>
            <person name="Stolte C."/>
            <person name="Sykes S."/>
            <person name="White J."/>
            <person name="Yandava C."/>
            <person name="Haas B."/>
            <person name="Nusbaum C."/>
            <person name="Birren B."/>
        </authorList>
    </citation>
    <scope>NUCLEOTIDE SEQUENCE [LARGE SCALE GENOMIC DNA]</scope>
    <source>
        <strain evidence="1">ATCC 50818</strain>
    </source>
</reference>
<accession>F2U7K6</accession>
<dbReference type="Proteomes" id="UP000007799">
    <property type="component" value="Unassembled WGS sequence"/>
</dbReference>
<dbReference type="AlphaFoldDB" id="F2U7K6"/>
<gene>
    <name evidence="1" type="ORF">PTSG_12117</name>
</gene>
<evidence type="ECO:0000313" key="2">
    <source>
        <dbReference type="Proteomes" id="UP000007799"/>
    </source>
</evidence>
<dbReference type="InParanoid" id="F2U7K6"/>
<dbReference type="RefSeq" id="XP_004994927.1">
    <property type="nucleotide sequence ID" value="XM_004994870.1"/>
</dbReference>
<dbReference type="GeneID" id="16075505"/>
<sequence length="80" mass="8498">MMPVVPLHTALSANEQVDALVSKHWSVFGSCVQQGGGFQNDVCADSGRSGRAVIASCSNMVWSPTNPHATFDLRKATQGH</sequence>
<dbReference type="KEGG" id="sre:PTSG_12117"/>
<name>F2U7K6_SALR5</name>
<keyword evidence="2" id="KW-1185">Reference proteome</keyword>
<protein>
    <submittedName>
        <fullName evidence="1">Uncharacterized protein</fullName>
    </submittedName>
</protein>
<dbReference type="EMBL" id="GL832963">
    <property type="protein sequence ID" value="EGD83423.1"/>
    <property type="molecule type" value="Genomic_DNA"/>
</dbReference>
<organism evidence="2">
    <name type="scientific">Salpingoeca rosetta (strain ATCC 50818 / BSB-021)</name>
    <dbReference type="NCBI Taxonomy" id="946362"/>
    <lineage>
        <taxon>Eukaryota</taxon>
        <taxon>Choanoflagellata</taxon>
        <taxon>Craspedida</taxon>
        <taxon>Salpingoecidae</taxon>
        <taxon>Salpingoeca</taxon>
    </lineage>
</organism>
<evidence type="ECO:0000313" key="1">
    <source>
        <dbReference type="EMBL" id="EGD83423.1"/>
    </source>
</evidence>
<proteinExistence type="predicted"/>